<name>A0A6V7Q668_ANACO</name>
<dbReference type="GO" id="GO:1990904">
    <property type="term" value="C:ribonucleoprotein complex"/>
    <property type="evidence" value="ECO:0007669"/>
    <property type="project" value="UniProtKB-KW"/>
</dbReference>
<dbReference type="AlphaFoldDB" id="A0A6V7Q668"/>
<comment type="similarity">
    <text evidence="1 4">Belongs to the eukaryotic ribosomal protein eS25 family.</text>
</comment>
<proteinExistence type="inferred from homology"/>
<evidence type="ECO:0000313" key="6">
    <source>
        <dbReference type="EMBL" id="CAD1838510.1"/>
    </source>
</evidence>
<dbReference type="Gene3D" id="3.30.63.20">
    <property type="match status" value="1"/>
</dbReference>
<feature type="compositionally biased region" description="Basic and acidic residues" evidence="5">
    <location>
        <begin position="51"/>
        <end position="62"/>
    </location>
</feature>
<organism evidence="6">
    <name type="scientific">Ananas comosus var. bracteatus</name>
    <name type="common">red pineapple</name>
    <dbReference type="NCBI Taxonomy" id="296719"/>
    <lineage>
        <taxon>Eukaryota</taxon>
        <taxon>Viridiplantae</taxon>
        <taxon>Streptophyta</taxon>
        <taxon>Embryophyta</taxon>
        <taxon>Tracheophyta</taxon>
        <taxon>Spermatophyta</taxon>
        <taxon>Magnoliopsida</taxon>
        <taxon>Liliopsida</taxon>
        <taxon>Poales</taxon>
        <taxon>Bromeliaceae</taxon>
        <taxon>Bromelioideae</taxon>
        <taxon>Ananas</taxon>
    </lineage>
</organism>
<feature type="region of interest" description="Disordered" evidence="5">
    <location>
        <begin position="51"/>
        <end position="89"/>
    </location>
</feature>
<dbReference type="PANTHER" id="PTHR12850">
    <property type="entry name" value="40S RIBOSOMAL PROTEIN S25"/>
    <property type="match status" value="1"/>
</dbReference>
<protein>
    <recommendedName>
        <fullName evidence="4">40S ribosomal protein S25</fullName>
    </recommendedName>
</protein>
<evidence type="ECO:0000256" key="5">
    <source>
        <dbReference type="SAM" id="MobiDB-lite"/>
    </source>
</evidence>
<feature type="compositionally biased region" description="Basic residues" evidence="5">
    <location>
        <begin position="76"/>
        <end position="85"/>
    </location>
</feature>
<dbReference type="EMBL" id="LR862133">
    <property type="protein sequence ID" value="CAD1838510.1"/>
    <property type="molecule type" value="Genomic_DNA"/>
</dbReference>
<evidence type="ECO:0000256" key="2">
    <source>
        <dbReference type="ARBA" id="ARBA00022980"/>
    </source>
</evidence>
<dbReference type="FunFam" id="3.30.63.20:FF:000001">
    <property type="entry name" value="40S ribosomal protein S25"/>
    <property type="match status" value="1"/>
</dbReference>
<accession>A0A6V7Q668</accession>
<evidence type="ECO:0000256" key="1">
    <source>
        <dbReference type="ARBA" id="ARBA00009106"/>
    </source>
</evidence>
<sequence length="162" mass="18115">MFRDHTPRIKTPRNLLLSSLLFSSSSPRGIKAALEFPPWPRHLDLGLGLRELREMAPKKDKAPPPSSKPAKSGGGKQKKKKWSKGKQKEKVNNAVLFDQAGYDKMLSEVPKYKLITPSVLSERLRINGSLARRAIKDLMARGAIRMVSAHASQQIYTRATNT</sequence>
<keyword evidence="2 4" id="KW-0689">Ribosomal protein</keyword>
<dbReference type="GO" id="GO:0005840">
    <property type="term" value="C:ribosome"/>
    <property type="evidence" value="ECO:0007669"/>
    <property type="project" value="UniProtKB-KW"/>
</dbReference>
<keyword evidence="3 4" id="KW-0687">Ribonucleoprotein</keyword>
<dbReference type="Pfam" id="PF03297">
    <property type="entry name" value="Ribosomal_S25"/>
    <property type="match status" value="1"/>
</dbReference>
<evidence type="ECO:0000256" key="3">
    <source>
        <dbReference type="ARBA" id="ARBA00023274"/>
    </source>
</evidence>
<dbReference type="InterPro" id="IPR004977">
    <property type="entry name" value="Ribosomal_eS25"/>
</dbReference>
<evidence type="ECO:0000256" key="4">
    <source>
        <dbReference type="RuleBase" id="RU366057"/>
    </source>
</evidence>
<gene>
    <name evidence="6" type="ORF">CB5_LOCUS21721</name>
</gene>
<reference evidence="6" key="1">
    <citation type="submission" date="2020-07" db="EMBL/GenBank/DDBJ databases">
        <authorList>
            <person name="Lin J."/>
        </authorList>
    </citation>
    <scope>NUCLEOTIDE SEQUENCE</scope>
</reference>